<dbReference type="EMBL" id="BAABQM010000001">
    <property type="protein sequence ID" value="GAA5414454.1"/>
    <property type="molecule type" value="Genomic_DNA"/>
</dbReference>
<dbReference type="RefSeq" id="WP_353289620.1">
    <property type="nucleotide sequence ID" value="NZ_BAABQM010000001.1"/>
</dbReference>
<accession>A0ABP9U6M9</accession>
<protein>
    <recommendedName>
        <fullName evidence="3">ABC transporter substrate-binding protein</fullName>
    </recommendedName>
</protein>
<evidence type="ECO:0008006" key="3">
    <source>
        <dbReference type="Google" id="ProtNLM"/>
    </source>
</evidence>
<comment type="caution">
    <text evidence="1">The sequence shown here is derived from an EMBL/GenBank/DDBJ whole genome shotgun (WGS) entry which is preliminary data.</text>
</comment>
<dbReference type="PANTHER" id="PTHR34296">
    <property type="entry name" value="TRANSCRIPTIONAL ACTIVATOR PROTEIN MED"/>
    <property type="match status" value="1"/>
</dbReference>
<name>A0ABP9U6M9_9BACT</name>
<evidence type="ECO:0000313" key="2">
    <source>
        <dbReference type="Proteomes" id="UP001449582"/>
    </source>
</evidence>
<dbReference type="InterPro" id="IPR050957">
    <property type="entry name" value="BMP_lipoprotein"/>
</dbReference>
<evidence type="ECO:0000313" key="1">
    <source>
        <dbReference type="EMBL" id="GAA5414454.1"/>
    </source>
</evidence>
<dbReference type="PANTHER" id="PTHR34296:SF2">
    <property type="entry name" value="ABC TRANSPORTER GUANOSINE-BINDING PROTEIN NUPN"/>
    <property type="match status" value="1"/>
</dbReference>
<dbReference type="Gene3D" id="3.40.50.2300">
    <property type="match status" value="1"/>
</dbReference>
<proteinExistence type="predicted"/>
<keyword evidence="2" id="KW-1185">Reference proteome</keyword>
<gene>
    <name evidence="1" type="ORF">UREOM_1650</name>
</gene>
<dbReference type="Proteomes" id="UP001449582">
    <property type="component" value="Unassembled WGS sequence"/>
</dbReference>
<reference evidence="1" key="1">
    <citation type="submission" date="2024-02" db="EMBL/GenBank/DDBJ databases">
        <title>Draft genome sequence of new strains in genus Ureaplasma.</title>
        <authorList>
            <person name="Nakajima Y."/>
            <person name="Segawa T."/>
        </authorList>
    </citation>
    <scope>NUCLEOTIDE SEQUENCE [LARGE SCALE GENOMIC DNA]</scope>
    <source>
        <strain evidence="1">OM1</strain>
    </source>
</reference>
<organism evidence="1 2">
    <name type="scientific">Ureaplasma ceti</name>
    <dbReference type="NCBI Taxonomy" id="3119530"/>
    <lineage>
        <taxon>Bacteria</taxon>
        <taxon>Bacillati</taxon>
        <taxon>Mycoplasmatota</taxon>
        <taxon>Mycoplasmoidales</taxon>
        <taxon>Mycoplasmoidaceae</taxon>
        <taxon>Ureaplasma</taxon>
    </lineage>
</organism>
<sequence length="618" mass="68659">MMKKWMWATPLALTAIAGITGAVVGGYFANVRGNPYREYAASPVGNSNTDLMQMYFAAAVNDTRLMVLPGYLHMVPLTQALAITKTQNAPMYKYLSKSGFILLDDSYGIPVWNGNHLNLNVAQPLWSSQVAAIQFRTDLGAFVTGIAAGEFLNEYQYYFAPQPQDELTFATYGGGPFSSVTSYMGGLQRGIRYFNEYIAPFASTKNGKPYKKIKQLFVGHTEVTNFSNGFGPTQADTLVNNLLAKNVSLLLPVASSQTQQVVRLIKQNHKRTVVLGVDSAAEEDTNSNLELSTPGYELVNGTKKIGGTNRIIQFSSMKKLNVATALMATNIEKGESKPEINSTIGGLGCDSLGTTNNNCVGLSTAGYQYFVRAMEIAEQAHHNNLNNLPAALKYNMTVSGTKVPSEKIQQIFTIPNNNPETNLPASAEYSDYWSPLYQKYLKAIGQTPTFKLLNDPDQKIFYAYNDWEPGQPANNESAFSYADIPNKYRMMMPLNAWGTLKQPLVKPDFQSLDQWFQKDVALANNIANAKTINSERLQSLKHWFMTNKLEIRQRYSFTLKGVLNKEAYEKNKSIMKVFLASPLAPLLDKGFSESAYMGLVDYWKQFGINLPNPDKSSR</sequence>